<dbReference type="Pfam" id="PF12500">
    <property type="entry name" value="TRSP"/>
    <property type="match status" value="1"/>
</dbReference>
<name>A0ABU0L3J3_9BACL</name>
<dbReference type="Proteomes" id="UP001242811">
    <property type="component" value="Unassembled WGS sequence"/>
</dbReference>
<organism evidence="3 4">
    <name type="scientific">Paenibacillus brasilensis</name>
    <dbReference type="NCBI Taxonomy" id="128574"/>
    <lineage>
        <taxon>Bacteria</taxon>
        <taxon>Bacillati</taxon>
        <taxon>Bacillota</taxon>
        <taxon>Bacilli</taxon>
        <taxon>Bacillales</taxon>
        <taxon>Paenibacillaceae</taxon>
        <taxon>Paenibacillus</taxon>
    </lineage>
</organism>
<dbReference type="InterPro" id="IPR041688">
    <property type="entry name" value="PRTase_2"/>
</dbReference>
<proteinExistence type="predicted"/>
<dbReference type="InterPro" id="IPR029057">
    <property type="entry name" value="PRTase-like"/>
</dbReference>
<accession>A0ABU0L3J3</accession>
<dbReference type="InterPro" id="IPR000836">
    <property type="entry name" value="PRTase_dom"/>
</dbReference>
<dbReference type="Pfam" id="PF15609">
    <property type="entry name" value="PRTase_2"/>
    <property type="match status" value="1"/>
</dbReference>
<dbReference type="PIRSF" id="PIRSF020967">
    <property type="entry name" value="UCP020967"/>
    <property type="match status" value="1"/>
</dbReference>
<evidence type="ECO:0000313" key="4">
    <source>
        <dbReference type="Proteomes" id="UP001242811"/>
    </source>
</evidence>
<gene>
    <name evidence="3" type="ORF">QOZ95_004030</name>
</gene>
<protein>
    <recommendedName>
        <fullName evidence="5">Phosphoribosyltransferase</fullName>
    </recommendedName>
</protein>
<sequence length="490" mass="54943">MNNNILSVSYPNTKTHLLPILEQFSVKITETHNPFRLPVDKLFAMAARVNKKRSFLFVSKVLGKHIPVNPYTSLLSGAALAVLLYKELVPQAGQQMDQLIGEAVKGLLDVEYAEEAYRRLLNERLAFAESIKFVGFAETATALGHSMYHIFADGASYIHTTREDIPDLLPIIRFEEEHSHAVDHRCYALDEHAFAGDGPIVLVDDEITTGKTTLNIIRDIQAHFPRKHYVIASLLDWRTDRDEQAFNDLEAELGITITPLSLLKGKIQVLGEPMLDHAEYAGQAGHTEHAATSLVEDAAEASGIIDHCFEKDAFCFERILHSSISTDGYANTTPYLKYTGRFGLQSADNPALDAEITRTAERLNQLRSGQRTLVMGTGEFMYIPMRIAAELGPNVYYQSTTRSPVYPHREKDYGVACGVTYSSPDDSTIRNFIYNVDPGQYDEIFVLLERESNPERMKPMLDALTHLGCDKVHVVYFNRLTSQESKGARI</sequence>
<dbReference type="InterPro" id="IPR011214">
    <property type="entry name" value="UCP020967"/>
</dbReference>
<feature type="domain" description="Orotate phosphoribosyltransferase-like" evidence="2">
    <location>
        <begin position="42"/>
        <end position="266"/>
    </location>
</feature>
<evidence type="ECO:0000259" key="1">
    <source>
        <dbReference type="Pfam" id="PF12500"/>
    </source>
</evidence>
<reference evidence="3 4" key="1">
    <citation type="submission" date="2023-07" db="EMBL/GenBank/DDBJ databases">
        <title>Genomic Encyclopedia of Type Strains, Phase IV (KMG-IV): sequencing the most valuable type-strain genomes for metagenomic binning, comparative biology and taxonomic classification.</title>
        <authorList>
            <person name="Goeker M."/>
        </authorList>
    </citation>
    <scope>NUCLEOTIDE SEQUENCE [LARGE SCALE GENOMIC DNA]</scope>
    <source>
        <strain evidence="3 4">DSM 14914</strain>
    </source>
</reference>
<dbReference type="EMBL" id="JAUSWA010000027">
    <property type="protein sequence ID" value="MDQ0495847.1"/>
    <property type="molecule type" value="Genomic_DNA"/>
</dbReference>
<evidence type="ECO:0000313" key="3">
    <source>
        <dbReference type="EMBL" id="MDQ0495847.1"/>
    </source>
</evidence>
<dbReference type="CDD" id="cd06223">
    <property type="entry name" value="PRTases_typeI"/>
    <property type="match status" value="1"/>
</dbReference>
<keyword evidence="4" id="KW-1185">Reference proteome</keyword>
<dbReference type="SUPFAM" id="SSF53271">
    <property type="entry name" value="PRTase-like"/>
    <property type="match status" value="1"/>
</dbReference>
<evidence type="ECO:0000259" key="2">
    <source>
        <dbReference type="Pfam" id="PF15609"/>
    </source>
</evidence>
<feature type="domain" description="TRSP" evidence="1">
    <location>
        <begin position="338"/>
        <end position="464"/>
    </location>
</feature>
<comment type="caution">
    <text evidence="3">The sequence shown here is derived from an EMBL/GenBank/DDBJ whole genome shotgun (WGS) entry which is preliminary data.</text>
</comment>
<dbReference type="InterPro" id="IPR022537">
    <property type="entry name" value="TRSP_dom"/>
</dbReference>
<evidence type="ECO:0008006" key="5">
    <source>
        <dbReference type="Google" id="ProtNLM"/>
    </source>
</evidence>